<dbReference type="PANTHER" id="PTHR19446">
    <property type="entry name" value="REVERSE TRANSCRIPTASES"/>
    <property type="match status" value="1"/>
</dbReference>
<dbReference type="Proteomes" id="UP000886998">
    <property type="component" value="Unassembled WGS sequence"/>
</dbReference>
<name>A0A8X6XE56_9ARAC</name>
<dbReference type="Pfam" id="PF00078">
    <property type="entry name" value="RVT_1"/>
    <property type="match status" value="1"/>
</dbReference>
<reference evidence="2" key="1">
    <citation type="submission" date="2020-08" db="EMBL/GenBank/DDBJ databases">
        <title>Multicomponent nature underlies the extraordinary mechanical properties of spider dragline silk.</title>
        <authorList>
            <person name="Kono N."/>
            <person name="Nakamura H."/>
            <person name="Mori M."/>
            <person name="Yoshida Y."/>
            <person name="Ohtoshi R."/>
            <person name="Malay A.D."/>
            <person name="Moran D.A.P."/>
            <person name="Tomita M."/>
            <person name="Numata K."/>
            <person name="Arakawa K."/>
        </authorList>
    </citation>
    <scope>NUCLEOTIDE SEQUENCE</scope>
</reference>
<dbReference type="AlphaFoldDB" id="A0A8X6XE56"/>
<keyword evidence="3" id="KW-1185">Reference proteome</keyword>
<sequence>MYKHWREVDPGSKILCRVFNTCLKLNDIPPSWKNSSTILIHKDGEVDQINNWRPIALSNTINKLFTKCLARKLAEWCEEHSILSSAQKGFTPYDGVIEHNFLINAHLERARSAQGNAFLAWLDVSNAFGSVPHEAIIHALRAEGTDGDFIEIVVSLYVGASSSILTEEEPSDPLLILCGVKQGCNLSGILFNFHQRHDQDLIDRTVHSLQRVALSLKASKCATLHLSCTTPVGSRLSPFFIQGIPVKALSDGDWYKYLGKPVGFSIRKDCSSINDALIDGHKIATSKLSPWQKLDALREFFFPSLNFAMRTAQFPKTDWQRVESSMTKEIKEVLGLPLKASCSYLFGDSKQGACGIPEITKDADLYLVDMAFKLLSSKDEDVVVKVLADLTRTVRQHIRRDPTNADLAAFLSGSMEGEFKNSTNTLRNTWTLARSASRCQSITWTFVEDEPSVSFDGNTITIAGRRKLLKTLHQTQRLHHIEALINQRSQGKAIECATAHPASTHFLFNGKYRRFADWRFIHKACLNLLPFNGAKQ</sequence>
<proteinExistence type="predicted"/>
<accession>A0A8X6XE56</accession>
<dbReference type="EMBL" id="BMAV01007838">
    <property type="protein sequence ID" value="GFY51010.1"/>
    <property type="molecule type" value="Genomic_DNA"/>
</dbReference>
<organism evidence="2 3">
    <name type="scientific">Trichonephila inaurata madagascariensis</name>
    <dbReference type="NCBI Taxonomy" id="2747483"/>
    <lineage>
        <taxon>Eukaryota</taxon>
        <taxon>Metazoa</taxon>
        <taxon>Ecdysozoa</taxon>
        <taxon>Arthropoda</taxon>
        <taxon>Chelicerata</taxon>
        <taxon>Arachnida</taxon>
        <taxon>Araneae</taxon>
        <taxon>Araneomorphae</taxon>
        <taxon>Entelegynae</taxon>
        <taxon>Araneoidea</taxon>
        <taxon>Nephilidae</taxon>
        <taxon>Trichonephila</taxon>
        <taxon>Trichonephila inaurata</taxon>
    </lineage>
</organism>
<gene>
    <name evidence="2" type="primary">pol_1971</name>
    <name evidence="2" type="ORF">TNIN_242781</name>
</gene>
<evidence type="ECO:0000313" key="3">
    <source>
        <dbReference type="Proteomes" id="UP000886998"/>
    </source>
</evidence>
<evidence type="ECO:0000313" key="2">
    <source>
        <dbReference type="EMBL" id="GFY51010.1"/>
    </source>
</evidence>
<dbReference type="PROSITE" id="PS50878">
    <property type="entry name" value="RT_POL"/>
    <property type="match status" value="1"/>
</dbReference>
<feature type="domain" description="Reverse transcriptase" evidence="1">
    <location>
        <begin position="21"/>
        <end position="266"/>
    </location>
</feature>
<dbReference type="CDD" id="cd01650">
    <property type="entry name" value="RT_nLTR_like"/>
    <property type="match status" value="1"/>
</dbReference>
<dbReference type="InterPro" id="IPR000477">
    <property type="entry name" value="RT_dom"/>
</dbReference>
<dbReference type="OrthoDB" id="6434034at2759"/>
<comment type="caution">
    <text evidence="2">The sequence shown here is derived from an EMBL/GenBank/DDBJ whole genome shotgun (WGS) entry which is preliminary data.</text>
</comment>
<evidence type="ECO:0000259" key="1">
    <source>
        <dbReference type="PROSITE" id="PS50878"/>
    </source>
</evidence>
<protein>
    <submittedName>
        <fullName evidence="2">Retrovirus-related Pol polyprotein from type-2 retrotransposable element R2DM</fullName>
    </submittedName>
</protein>